<keyword evidence="5 6" id="KW-0684">Rhamnose metabolism</keyword>
<comment type="caution">
    <text evidence="9">The sequence shown here is derived from an EMBL/GenBank/DDBJ whole genome shotgun (WGS) entry which is preliminary data.</text>
</comment>
<feature type="domain" description="Class II aldolase/adducin N-terminal" evidence="8">
    <location>
        <begin position="18"/>
        <end position="244"/>
    </location>
</feature>
<dbReference type="SMART" id="SM01007">
    <property type="entry name" value="Aldolase_II"/>
    <property type="match status" value="1"/>
</dbReference>
<feature type="binding site" evidence="6">
    <location>
        <position position="146"/>
    </location>
    <ligand>
        <name>Zn(2+)</name>
        <dbReference type="ChEBI" id="CHEBI:29105"/>
    </ligand>
</feature>
<evidence type="ECO:0000313" key="10">
    <source>
        <dbReference type="Proteomes" id="UP000252585"/>
    </source>
</evidence>
<comment type="similarity">
    <text evidence="6">Belongs to the aldolase class II family. RhaD subfamily.</text>
</comment>
<dbReference type="HAMAP" id="MF_00770">
    <property type="entry name" value="RhaD"/>
    <property type="match status" value="1"/>
</dbReference>
<dbReference type="Pfam" id="PF00596">
    <property type="entry name" value="Aldolase_II"/>
    <property type="match status" value="1"/>
</dbReference>
<feature type="binding site" evidence="6">
    <location>
        <position position="217"/>
    </location>
    <ligand>
        <name>Zn(2+)</name>
        <dbReference type="ChEBI" id="CHEBI:29105"/>
    </ligand>
</feature>
<comment type="pathway">
    <text evidence="6">Carbohydrate degradation; L-rhamnose degradation; glycerone phosphate from L-rhamnose: step 3/3.</text>
</comment>
<keyword evidence="4 6" id="KW-0456">Lyase</keyword>
<protein>
    <recommendedName>
        <fullName evidence="6 7">Rhamnulose-1-phosphate aldolase</fullName>
        <ecNumber evidence="6 7">4.1.2.19</ecNumber>
    </recommendedName>
</protein>
<evidence type="ECO:0000259" key="8">
    <source>
        <dbReference type="SMART" id="SM01007"/>
    </source>
</evidence>
<keyword evidence="10" id="KW-1185">Reference proteome</keyword>
<dbReference type="GO" id="GO:0008994">
    <property type="term" value="F:rhamnulose-1-phosphate aldolase activity"/>
    <property type="evidence" value="ECO:0007669"/>
    <property type="project" value="UniProtKB-UniRule"/>
</dbReference>
<dbReference type="GO" id="GO:0046872">
    <property type="term" value="F:metal ion binding"/>
    <property type="evidence" value="ECO:0007669"/>
    <property type="project" value="UniProtKB-KW"/>
</dbReference>
<dbReference type="UniPathway" id="UPA00541">
    <property type="reaction ID" value="UER00603"/>
</dbReference>
<evidence type="ECO:0000256" key="6">
    <source>
        <dbReference type="HAMAP-Rule" id="MF_00770"/>
    </source>
</evidence>
<dbReference type="InterPro" id="IPR001303">
    <property type="entry name" value="Aldolase_II/adducin_N"/>
</dbReference>
<evidence type="ECO:0000256" key="7">
    <source>
        <dbReference type="NCBIfam" id="TIGR02624"/>
    </source>
</evidence>
<dbReference type="EMBL" id="QPJJ01000016">
    <property type="protein sequence ID" value="RCW63749.1"/>
    <property type="molecule type" value="Genomic_DNA"/>
</dbReference>
<dbReference type="GO" id="GO:0005829">
    <property type="term" value="C:cytosol"/>
    <property type="evidence" value="ECO:0007669"/>
    <property type="project" value="TreeGrafter"/>
</dbReference>
<accession>A0A368X7T3</accession>
<dbReference type="SUPFAM" id="SSF53639">
    <property type="entry name" value="AraD/HMP-PK domain-like"/>
    <property type="match status" value="1"/>
</dbReference>
<dbReference type="InterPro" id="IPR050197">
    <property type="entry name" value="Aldolase_class_II_sugar_metab"/>
</dbReference>
<gene>
    <name evidence="6" type="primary">rhaD</name>
    <name evidence="9" type="ORF">DFR57_11628</name>
</gene>
<dbReference type="AlphaFoldDB" id="A0A368X7T3"/>
<dbReference type="EC" id="4.1.2.19" evidence="6 7"/>
<evidence type="ECO:0000256" key="5">
    <source>
        <dbReference type="ARBA" id="ARBA00023308"/>
    </source>
</evidence>
<comment type="cofactor">
    <cofactor evidence="6">
        <name>Zn(2+)</name>
        <dbReference type="ChEBI" id="CHEBI:29105"/>
    </cofactor>
    <text evidence="6">Binds 1 zinc ion per subunit.</text>
</comment>
<dbReference type="GO" id="GO:0019323">
    <property type="term" value="P:pentose catabolic process"/>
    <property type="evidence" value="ECO:0007669"/>
    <property type="project" value="TreeGrafter"/>
</dbReference>
<evidence type="ECO:0000256" key="3">
    <source>
        <dbReference type="ARBA" id="ARBA00022833"/>
    </source>
</evidence>
<evidence type="ECO:0000256" key="2">
    <source>
        <dbReference type="ARBA" id="ARBA00022723"/>
    </source>
</evidence>
<keyword evidence="2 6" id="KW-0479">Metal-binding</keyword>
<evidence type="ECO:0000256" key="1">
    <source>
        <dbReference type="ARBA" id="ARBA00022490"/>
    </source>
</evidence>
<dbReference type="Gene3D" id="3.40.225.10">
    <property type="entry name" value="Class II aldolase/adducin N-terminal domain"/>
    <property type="match status" value="1"/>
</dbReference>
<dbReference type="InterPro" id="IPR036409">
    <property type="entry name" value="Aldolase_II/adducin_N_sf"/>
</dbReference>
<dbReference type="NCBIfam" id="TIGR02624">
    <property type="entry name" value="rhamnu_1P_ald"/>
    <property type="match status" value="1"/>
</dbReference>
<dbReference type="PANTHER" id="PTHR22789">
    <property type="entry name" value="FUCULOSE PHOSPHATE ALDOLASE"/>
    <property type="match status" value="1"/>
</dbReference>
<name>A0A368X7T3_9BACI</name>
<evidence type="ECO:0000256" key="4">
    <source>
        <dbReference type="ARBA" id="ARBA00023239"/>
    </source>
</evidence>
<dbReference type="PANTHER" id="PTHR22789:SF0">
    <property type="entry name" value="3-OXO-TETRONATE 4-PHOSPHATE DECARBOXYLASE-RELATED"/>
    <property type="match status" value="1"/>
</dbReference>
<evidence type="ECO:0000313" key="9">
    <source>
        <dbReference type="EMBL" id="RCW63749.1"/>
    </source>
</evidence>
<comment type="function">
    <text evidence="6">Catalyzes the reversible cleavage of L-rhamnulose-1-phosphate to dihydroxyacetone phosphate (DHAP) and L-lactaldehyde.</text>
</comment>
<dbReference type="Proteomes" id="UP000252585">
    <property type="component" value="Unassembled WGS sequence"/>
</dbReference>
<dbReference type="GO" id="GO:0019301">
    <property type="term" value="P:rhamnose catabolic process"/>
    <property type="evidence" value="ECO:0007669"/>
    <property type="project" value="UniProtKB-UniRule"/>
</dbReference>
<comment type="catalytic activity">
    <reaction evidence="6">
        <text>L-rhamnulose 1-phosphate = (S)-lactaldehyde + dihydroxyacetone phosphate</text>
        <dbReference type="Rhea" id="RHEA:19689"/>
        <dbReference type="ChEBI" id="CHEBI:18041"/>
        <dbReference type="ChEBI" id="CHEBI:57642"/>
        <dbReference type="ChEBI" id="CHEBI:58313"/>
        <dbReference type="EC" id="4.1.2.19"/>
    </reaction>
</comment>
<feature type="binding site" evidence="6">
    <location>
        <position position="148"/>
    </location>
    <ligand>
        <name>Zn(2+)</name>
        <dbReference type="ChEBI" id="CHEBI:29105"/>
    </ligand>
</feature>
<proteinExistence type="inferred from homology"/>
<comment type="subcellular location">
    <subcellularLocation>
        <location evidence="6">Cytoplasm</location>
    </subcellularLocation>
</comment>
<sequence>MKMINKKDEILLNVPEIQELMKLTQDMWKMGWDERNGGNISYLLKEENIIPYLSEAYPKRQMVLDFKVELLKNQYLLVTASGEYFRNIIMDPLATLGIIRISEDGNFAEIVWGFEGEGKPTSELSSHLMSHEARLAEDPEHRVIMHTHATNLIAMTFTHVLSEKEMSSTLWKMCTECIVVFPEGVGILPWMIPGTDEIGIETASKMKDFRLVVWPHHGIFGSGATLNEAFGLIETAEKAAEIYMLVKSHPAGIMQEITDQQLIDLAKAFNVKPNPLFLS</sequence>
<dbReference type="NCBIfam" id="NF002963">
    <property type="entry name" value="PRK03634.1"/>
    <property type="match status" value="1"/>
</dbReference>
<dbReference type="InterPro" id="IPR013447">
    <property type="entry name" value="Rhamnulose-1-P_Aldolase"/>
</dbReference>
<reference evidence="9 10" key="1">
    <citation type="submission" date="2018-07" db="EMBL/GenBank/DDBJ databases">
        <title>Genomic Encyclopedia of Type Strains, Phase IV (KMG-IV): sequencing the most valuable type-strain genomes for metagenomic binning, comparative biology and taxonomic classification.</title>
        <authorList>
            <person name="Goeker M."/>
        </authorList>
    </citation>
    <scope>NUCLEOTIDE SEQUENCE [LARGE SCALE GENOMIC DNA]</scope>
    <source>
        <strain evidence="9 10">DSM 27696</strain>
    </source>
</reference>
<keyword evidence="3 6" id="KW-0862">Zinc</keyword>
<keyword evidence="1 6" id="KW-0963">Cytoplasm</keyword>
<organism evidence="9 10">
    <name type="scientific">Saliterribacillus persicus</name>
    <dbReference type="NCBI Taxonomy" id="930114"/>
    <lineage>
        <taxon>Bacteria</taxon>
        <taxon>Bacillati</taxon>
        <taxon>Bacillota</taxon>
        <taxon>Bacilli</taxon>
        <taxon>Bacillales</taxon>
        <taxon>Bacillaceae</taxon>
        <taxon>Saliterribacillus</taxon>
    </lineage>
</organism>
<feature type="active site" evidence="6">
    <location>
        <position position="123"/>
    </location>
</feature>